<keyword evidence="2" id="KW-1185">Reference proteome</keyword>
<gene>
    <name evidence="1" type="ORF">OW157_01010</name>
</gene>
<dbReference type="FunFam" id="3.40.50.880:FF:000030">
    <property type="entry name" value="Gamma-glutamyl-gamma-aminobutyrate hydrolase PuuD"/>
    <property type="match status" value="1"/>
</dbReference>
<dbReference type="SUPFAM" id="SSF52317">
    <property type="entry name" value="Class I glutamine amidotransferase-like"/>
    <property type="match status" value="1"/>
</dbReference>
<dbReference type="AlphaFoldDB" id="A0A9X3JF98"/>
<proteinExistence type="predicted"/>
<dbReference type="GO" id="GO:0005829">
    <property type="term" value="C:cytosol"/>
    <property type="evidence" value="ECO:0007669"/>
    <property type="project" value="TreeGrafter"/>
</dbReference>
<dbReference type="PANTHER" id="PTHR43235">
    <property type="entry name" value="GLUTAMINE AMIDOTRANSFERASE PB2B2.05-RELATED"/>
    <property type="match status" value="1"/>
</dbReference>
<dbReference type="RefSeq" id="WP_268751472.1">
    <property type="nucleotide sequence ID" value="NZ_JAPRFQ010000001.1"/>
</dbReference>
<evidence type="ECO:0000313" key="1">
    <source>
        <dbReference type="EMBL" id="MCZ0725145.1"/>
    </source>
</evidence>
<dbReference type="InterPro" id="IPR011697">
    <property type="entry name" value="Peptidase_C26"/>
</dbReference>
<dbReference type="Proteomes" id="UP001146670">
    <property type="component" value="Unassembled WGS sequence"/>
</dbReference>
<dbReference type="Gene3D" id="3.40.50.880">
    <property type="match status" value="1"/>
</dbReference>
<dbReference type="PANTHER" id="PTHR43235:SF1">
    <property type="entry name" value="GLUTAMINE AMIDOTRANSFERASE PB2B2.05-RELATED"/>
    <property type="match status" value="1"/>
</dbReference>
<dbReference type="InterPro" id="IPR029062">
    <property type="entry name" value="Class_I_gatase-like"/>
</dbReference>
<accession>A0A9X3JF98</accession>
<organism evidence="1 2">
    <name type="scientific">Aerococcus kribbianus</name>
    <dbReference type="NCBI Taxonomy" id="2999064"/>
    <lineage>
        <taxon>Bacteria</taxon>
        <taxon>Bacillati</taxon>
        <taxon>Bacillota</taxon>
        <taxon>Bacilli</taxon>
        <taxon>Lactobacillales</taxon>
        <taxon>Aerococcaceae</taxon>
        <taxon>Aerococcus</taxon>
    </lineage>
</organism>
<protein>
    <submittedName>
        <fullName evidence="1">Gamma-glutamyl-gamma-aminobutyrate hydrolase family protein</fullName>
    </submittedName>
</protein>
<dbReference type="GO" id="GO:0016811">
    <property type="term" value="F:hydrolase activity, acting on carbon-nitrogen (but not peptide) bonds, in linear amides"/>
    <property type="evidence" value="ECO:0007669"/>
    <property type="project" value="InterPro"/>
</dbReference>
<dbReference type="CDD" id="cd01745">
    <property type="entry name" value="GATase1_2"/>
    <property type="match status" value="1"/>
</dbReference>
<dbReference type="PROSITE" id="PS51273">
    <property type="entry name" value="GATASE_TYPE_1"/>
    <property type="match status" value="1"/>
</dbReference>
<name>A0A9X3JF98_9LACT</name>
<dbReference type="Pfam" id="PF07722">
    <property type="entry name" value="Peptidase_C26"/>
    <property type="match status" value="1"/>
</dbReference>
<keyword evidence="1" id="KW-0378">Hydrolase</keyword>
<comment type="caution">
    <text evidence="1">The sequence shown here is derived from an EMBL/GenBank/DDBJ whole genome shotgun (WGS) entry which is preliminary data.</text>
</comment>
<sequence>MTKPIIGVTSGENTLFTTDTFKGSNSSYTLTNVTDAILKAGGIPVIIPIHDPQLSSHYIASVDGLLLAGGADVCPSWYGQSQSSKLGTVDQARDQRELALIEAAIDQHLPILGICRGLQIMNVYLGGSLYQDLSESSNKVLSHNQIERMGDLVHDLTLDRHSQMHHLLGQSSRVNSIHHQAIDQLGQSLEVTAWSSDQVIEAVESTSEELDFLGVQYHPESLVETYPDHLAIFTDLMARAMQHKTNQVSHKFIYS</sequence>
<reference evidence="1" key="1">
    <citation type="submission" date="2022-12" db="EMBL/GenBank/DDBJ databases">
        <title>Description and comparative metabolic analysis of Aerococcus sp. nov., isolated from the feces of a pig.</title>
        <authorList>
            <person name="Chang Y.-H."/>
        </authorList>
    </citation>
    <scope>NUCLEOTIDE SEQUENCE</scope>
    <source>
        <strain evidence="1">YH-aer222</strain>
    </source>
</reference>
<dbReference type="InterPro" id="IPR044668">
    <property type="entry name" value="PuuD-like"/>
</dbReference>
<evidence type="ECO:0000313" key="2">
    <source>
        <dbReference type="Proteomes" id="UP001146670"/>
    </source>
</evidence>
<dbReference type="EMBL" id="JAPRFR010000001">
    <property type="protein sequence ID" value="MCZ0725145.1"/>
    <property type="molecule type" value="Genomic_DNA"/>
</dbReference>